<dbReference type="SUPFAM" id="SSF46955">
    <property type="entry name" value="Putative DNA-binding domain"/>
    <property type="match status" value="1"/>
</dbReference>
<dbReference type="PROSITE" id="PS50937">
    <property type="entry name" value="HTH_MERR_2"/>
    <property type="match status" value="1"/>
</dbReference>
<keyword evidence="4" id="KW-1185">Reference proteome</keyword>
<organism evidence="3 4">
    <name type="scientific">Secundilactobacillus silagincola</name>
    <dbReference type="NCBI Taxonomy" id="1714681"/>
    <lineage>
        <taxon>Bacteria</taxon>
        <taxon>Bacillati</taxon>
        <taxon>Bacillota</taxon>
        <taxon>Bacilli</taxon>
        <taxon>Lactobacillales</taxon>
        <taxon>Lactobacillaceae</taxon>
        <taxon>Secundilactobacillus</taxon>
    </lineage>
</organism>
<keyword evidence="1" id="KW-0238">DNA-binding</keyword>
<dbReference type="OrthoDB" id="9811174at2"/>
<reference evidence="3 4" key="1">
    <citation type="submission" date="2015-11" db="EMBL/GenBank/DDBJ databases">
        <title>Draft genome sequences of new species of the genus Lactobacillus isolated from orchardgrass silage.</title>
        <authorList>
            <person name="Tohno M."/>
            <person name="Tanizawa Y."/>
            <person name="Arita M."/>
        </authorList>
    </citation>
    <scope>NUCLEOTIDE SEQUENCE [LARGE SCALE GENOMIC DNA]</scope>
    <source>
        <strain evidence="3 4">IWT5</strain>
    </source>
</reference>
<evidence type="ECO:0000313" key="3">
    <source>
        <dbReference type="EMBL" id="GAX09150.1"/>
    </source>
</evidence>
<dbReference type="InterPro" id="IPR047057">
    <property type="entry name" value="MerR_fam"/>
</dbReference>
<dbReference type="RefSeq" id="WP_098826430.1">
    <property type="nucleotide sequence ID" value="NZ_BCMJ01000016.1"/>
</dbReference>
<dbReference type="Gene3D" id="1.10.1660.10">
    <property type="match status" value="1"/>
</dbReference>
<dbReference type="AlphaFoldDB" id="A0A1Z5J4Z4"/>
<dbReference type="CDD" id="cd01109">
    <property type="entry name" value="HTH_YyaN"/>
    <property type="match status" value="1"/>
</dbReference>
<accession>A0A1Z5J4Z4</accession>
<dbReference type="PANTHER" id="PTHR30204:SF82">
    <property type="entry name" value="TRANSCRIPTIONAL REGULATOR, MERR FAMILY"/>
    <property type="match status" value="1"/>
</dbReference>
<sequence>MTYSVREVANKTGLTTYTVRYYHDHGLLPFVKRDKNNNRVFDDVDLEWIHLITCLRQTGMSLENIKHYFDLVIEGESTVPERYQIMLDQQKQTLYEIDELKNHLETINKKVAHYADILTNKKQDSYEPSNIAKKHLQIPFLLINLTPH</sequence>
<evidence type="ECO:0000256" key="1">
    <source>
        <dbReference type="ARBA" id="ARBA00023125"/>
    </source>
</evidence>
<dbReference type="InterPro" id="IPR009061">
    <property type="entry name" value="DNA-bd_dom_put_sf"/>
</dbReference>
<dbReference type="Proteomes" id="UP000223370">
    <property type="component" value="Unassembled WGS sequence"/>
</dbReference>
<evidence type="ECO:0000313" key="4">
    <source>
        <dbReference type="Proteomes" id="UP000223370"/>
    </source>
</evidence>
<protein>
    <submittedName>
        <fullName evidence="3">MerR family transcriptional regulator</fullName>
    </submittedName>
</protein>
<feature type="domain" description="HTH merR-type" evidence="2">
    <location>
        <begin position="2"/>
        <end position="71"/>
    </location>
</feature>
<dbReference type="InterPro" id="IPR000551">
    <property type="entry name" value="MerR-type_HTH_dom"/>
</dbReference>
<dbReference type="GO" id="GO:0003677">
    <property type="term" value="F:DNA binding"/>
    <property type="evidence" value="ECO:0007669"/>
    <property type="project" value="UniProtKB-KW"/>
</dbReference>
<dbReference type="GO" id="GO:0003700">
    <property type="term" value="F:DNA-binding transcription factor activity"/>
    <property type="evidence" value="ECO:0007669"/>
    <property type="project" value="InterPro"/>
</dbReference>
<evidence type="ECO:0000259" key="2">
    <source>
        <dbReference type="PROSITE" id="PS50937"/>
    </source>
</evidence>
<proteinExistence type="predicted"/>
<gene>
    <name evidence="3" type="primary">merR_7</name>
    <name evidence="3" type="ORF">IWT5_02333</name>
</gene>
<name>A0A1Z5J4Z4_9LACO</name>
<dbReference type="EMBL" id="BCMJ01000016">
    <property type="protein sequence ID" value="GAX09150.1"/>
    <property type="molecule type" value="Genomic_DNA"/>
</dbReference>
<comment type="caution">
    <text evidence="3">The sequence shown here is derived from an EMBL/GenBank/DDBJ whole genome shotgun (WGS) entry which is preliminary data.</text>
</comment>
<dbReference type="Pfam" id="PF13411">
    <property type="entry name" value="MerR_1"/>
    <property type="match status" value="1"/>
</dbReference>
<dbReference type="PANTHER" id="PTHR30204">
    <property type="entry name" value="REDOX-CYCLING DRUG-SENSING TRANSCRIPTIONAL ACTIVATOR SOXR"/>
    <property type="match status" value="1"/>
</dbReference>
<dbReference type="SMART" id="SM00422">
    <property type="entry name" value="HTH_MERR"/>
    <property type="match status" value="1"/>
</dbReference>